<reference evidence="1 2" key="1">
    <citation type="submission" date="2019-03" db="EMBL/GenBank/DDBJ databases">
        <title>Genomic Encyclopedia of Type Strains, Phase IV (KMG-IV): sequencing the most valuable type-strain genomes for metagenomic binning, comparative biology and taxonomic classification.</title>
        <authorList>
            <person name="Goeker M."/>
        </authorList>
    </citation>
    <scope>NUCLEOTIDE SEQUENCE [LARGE SCALE GENOMIC DNA]</scope>
    <source>
        <strain evidence="1 2">DSM 45934</strain>
    </source>
</reference>
<dbReference type="RefSeq" id="WP_132126141.1">
    <property type="nucleotide sequence ID" value="NZ_SLWS01000021.1"/>
</dbReference>
<comment type="caution">
    <text evidence="1">The sequence shown here is derived from an EMBL/GenBank/DDBJ whole genome shotgun (WGS) entry which is preliminary data.</text>
</comment>
<accession>A0A4R2IMR3</accession>
<proteinExistence type="predicted"/>
<evidence type="ECO:0000313" key="1">
    <source>
        <dbReference type="EMBL" id="TCO45248.1"/>
    </source>
</evidence>
<sequence length="337" mass="37782">MHALVSFLPSSEVGDVEIVQLIRAYCQEKSDSAYVRMSELAPGAEQELLDSMDTPEGERCLPGYHVDHRLEVLQRWCRTDPDGFAASLRTRTLYYSHKTIGHYTSHVYLDDIAPELLDGAPEWDIEWRFDLSPHVQGLIRAWLRDNDVARDAITDDEAGTDYLFTKLLQTKSSGDARKLQAETGVLASVWERIRAVKAETDDLCGQLEAIKDDYAGGGRNRVVVLSNDHGGWRDKHSTMPAVMVDKITAPDCSLLRYEFITAAVRADNGAILGALTWSMTIEQPGDRESRRLTELEVTVAEDHAQTEATVTSATDLYINAWQRFYDQRNSAEKGTAD</sequence>
<gene>
    <name evidence="1" type="ORF">EV192_12112</name>
</gene>
<dbReference type="EMBL" id="SLWS01000021">
    <property type="protein sequence ID" value="TCO45248.1"/>
    <property type="molecule type" value="Genomic_DNA"/>
</dbReference>
<protein>
    <submittedName>
        <fullName evidence="1">Uncharacterized protein</fullName>
    </submittedName>
</protein>
<name>A0A4R2IMR3_9PSEU</name>
<keyword evidence="2" id="KW-1185">Reference proteome</keyword>
<dbReference type="Proteomes" id="UP000295680">
    <property type="component" value="Unassembled WGS sequence"/>
</dbReference>
<evidence type="ECO:0000313" key="2">
    <source>
        <dbReference type="Proteomes" id="UP000295680"/>
    </source>
</evidence>
<dbReference type="AlphaFoldDB" id="A0A4R2IMR3"/>
<organism evidence="1 2">
    <name type="scientific">Actinocrispum wychmicini</name>
    <dbReference type="NCBI Taxonomy" id="1213861"/>
    <lineage>
        <taxon>Bacteria</taxon>
        <taxon>Bacillati</taxon>
        <taxon>Actinomycetota</taxon>
        <taxon>Actinomycetes</taxon>
        <taxon>Pseudonocardiales</taxon>
        <taxon>Pseudonocardiaceae</taxon>
        <taxon>Actinocrispum</taxon>
    </lineage>
</organism>